<dbReference type="EMBL" id="JAFITO010000004">
    <property type="protein sequence ID" value="MBN4068077.1"/>
    <property type="molecule type" value="Genomic_DNA"/>
</dbReference>
<evidence type="ECO:0000313" key="3">
    <source>
        <dbReference type="Proteomes" id="UP000717534"/>
    </source>
</evidence>
<feature type="chain" id="PRO_5047526183" evidence="1">
    <location>
        <begin position="31"/>
        <end position="405"/>
    </location>
</feature>
<dbReference type="Proteomes" id="UP000717534">
    <property type="component" value="Unassembled WGS sequence"/>
</dbReference>
<evidence type="ECO:0000313" key="2">
    <source>
        <dbReference type="EMBL" id="MBN4068077.1"/>
    </source>
</evidence>
<protein>
    <submittedName>
        <fullName evidence="2">Uncharacterized protein</fullName>
    </submittedName>
</protein>
<keyword evidence="3" id="KW-1185">Reference proteome</keyword>
<proteinExistence type="predicted"/>
<feature type="signal peptide" evidence="1">
    <location>
        <begin position="1"/>
        <end position="30"/>
    </location>
</feature>
<name>A0ABS3AT13_9BACT</name>
<organism evidence="2 3">
    <name type="scientific">Desulfotalea psychrophila</name>
    <dbReference type="NCBI Taxonomy" id="84980"/>
    <lineage>
        <taxon>Bacteria</taxon>
        <taxon>Pseudomonadati</taxon>
        <taxon>Thermodesulfobacteriota</taxon>
        <taxon>Desulfobulbia</taxon>
        <taxon>Desulfobulbales</taxon>
        <taxon>Desulfocapsaceae</taxon>
        <taxon>Desulfotalea</taxon>
    </lineage>
</organism>
<gene>
    <name evidence="2" type="ORF">JYU06_00935</name>
</gene>
<comment type="caution">
    <text evidence="2">The sequence shown here is derived from an EMBL/GenBank/DDBJ whole genome shotgun (WGS) entry which is preliminary data.</text>
</comment>
<evidence type="ECO:0000256" key="1">
    <source>
        <dbReference type="SAM" id="SignalP"/>
    </source>
</evidence>
<keyword evidence="1" id="KW-0732">Signal</keyword>
<accession>A0ABS3AT13</accession>
<sequence>MSARLFPKTFFTTAASILALLLLLSSNAQSLEVDGEISVQGFLFFENGAWPHQKNQSVSGAITVKIFHEIRDTFHLALEPFYRIDSEDQERSHGDLRLAEVLYFTDNWEISVGLGRVFWGATEFVHLVDIINQTDQVEDLDGEEKLGQPMLHLTVPHDWGVVEAFVLPWFRERTFPGVNGRYRTVLPVDTDRAVYESGAGQHHTDIAIRYSTTLGATDLGLYYFNGTARDPILLFSHKQTSSPMLFPYYEQIGQTGLDLQMAAGEWLFKVEAYYRIGQSRSYAATTFGFEYTLVGIADTMMDLGLIGEYVYDDRDDGWLPTIYENDVMTGLRLAVNDMDDSNILLGVIRDIHSDSTIFAVEASRRLGDSIRINLDASFFMNMDQLDPAASLARDDSIKLEMVWYW</sequence>
<reference evidence="2 3" key="1">
    <citation type="submission" date="2021-02" db="EMBL/GenBank/DDBJ databases">
        <title>Activity-based single-cell genomes from oceanic crustal fluid captures similar information to metagenomic and metatranscriptomic surveys with orders of magnitude less sampling.</title>
        <authorList>
            <person name="D'Angelo T.S."/>
            <person name="Orcutt B.N."/>
        </authorList>
    </citation>
    <scope>NUCLEOTIDE SEQUENCE [LARGE SCALE GENOMIC DNA]</scope>
    <source>
        <strain evidence="2">AH-315-G02</strain>
    </source>
</reference>